<evidence type="ECO:0000259" key="2">
    <source>
        <dbReference type="Pfam" id="PF03171"/>
    </source>
</evidence>
<evidence type="ECO:0000313" key="3">
    <source>
        <dbReference type="EMBL" id="KAK1746211.1"/>
    </source>
</evidence>
<comment type="caution">
    <text evidence="3">The sequence shown here is derived from an EMBL/GenBank/DDBJ whole genome shotgun (WGS) entry which is preliminary data.</text>
</comment>
<reference evidence="3" key="1">
    <citation type="submission" date="2023-06" db="EMBL/GenBank/DDBJ databases">
        <title>Survivors Of The Sea: Transcriptome response of Skeletonema marinoi to long-term dormancy.</title>
        <authorList>
            <person name="Pinder M.I.M."/>
            <person name="Kourtchenko O."/>
            <person name="Robertson E.K."/>
            <person name="Larsson T."/>
            <person name="Maumus F."/>
            <person name="Osuna-Cruz C.M."/>
            <person name="Vancaester E."/>
            <person name="Stenow R."/>
            <person name="Vandepoele K."/>
            <person name="Ploug H."/>
            <person name="Bruchert V."/>
            <person name="Godhe A."/>
            <person name="Topel M."/>
        </authorList>
    </citation>
    <scope>NUCLEOTIDE SEQUENCE</scope>
    <source>
        <strain evidence="3">R05AC</strain>
    </source>
</reference>
<dbReference type="Proteomes" id="UP001224775">
    <property type="component" value="Unassembled WGS sequence"/>
</dbReference>
<dbReference type="PANTHER" id="PTHR47990">
    <property type="entry name" value="2-OXOGLUTARATE (2OG) AND FE(II)-DEPENDENT OXYGENASE SUPERFAMILY PROTEIN-RELATED"/>
    <property type="match status" value="1"/>
</dbReference>
<accession>A0AAD8YGQ5</accession>
<feature type="region of interest" description="Disordered" evidence="1">
    <location>
        <begin position="175"/>
        <end position="200"/>
    </location>
</feature>
<evidence type="ECO:0000256" key="1">
    <source>
        <dbReference type="SAM" id="MobiDB-lite"/>
    </source>
</evidence>
<dbReference type="EMBL" id="JATAAI010000004">
    <property type="protein sequence ID" value="KAK1746211.1"/>
    <property type="molecule type" value="Genomic_DNA"/>
</dbReference>
<dbReference type="SUPFAM" id="SSF51197">
    <property type="entry name" value="Clavaminate synthase-like"/>
    <property type="match status" value="1"/>
</dbReference>
<keyword evidence="4" id="KW-1185">Reference proteome</keyword>
<sequence>MSSGCTCGPQPCLDLTAAYLQYHKIHQSDTSSEDELTSCHEQIRQACRSHGCFHISINLSKEDEIDSPIKCLAKPMEEVENEIESLFSPSFLDNTDADLNGGLVTARIKDLPSLMTKPFGVVEVCVKDLPNVVPSPFVENATFRGRTAESGDEQQSKPEPKLSWEFRRCLSARTELKEDESNHDPPSTQPSELHPHLDSSHAENDAWDYLPNWTKALHSVASVVIHSIGISQHVVLNETNCGCLRKIVSNKKNYTNLSTEKCNVDLLRCFRYDAISAEEIDQLGSSSHTDWGSLTVVWQDDKGGLQTYCHACEKWTDAAAPERKSASNTIINLFVHVGDFLSLATHGEGMAHLPIWPSPRHRVICPTKQPNKSESSQCRRSLVYFAYPPPNISLAAAQKVVEPLICAESCESTVMFQDYSLLHDQSQQQADQLIGGSSTNFETYEKMRRRPFGEVIQEKWEQVQRN</sequence>
<dbReference type="Pfam" id="PF03171">
    <property type="entry name" value="2OG-FeII_Oxy"/>
    <property type="match status" value="1"/>
</dbReference>
<feature type="domain" description="Isopenicillin N synthase-like Fe(2+) 2OG dioxygenase" evidence="2">
    <location>
        <begin position="281"/>
        <end position="385"/>
    </location>
</feature>
<dbReference type="InterPro" id="IPR027443">
    <property type="entry name" value="IPNS-like_sf"/>
</dbReference>
<organism evidence="3 4">
    <name type="scientific">Skeletonema marinoi</name>
    <dbReference type="NCBI Taxonomy" id="267567"/>
    <lineage>
        <taxon>Eukaryota</taxon>
        <taxon>Sar</taxon>
        <taxon>Stramenopiles</taxon>
        <taxon>Ochrophyta</taxon>
        <taxon>Bacillariophyta</taxon>
        <taxon>Coscinodiscophyceae</taxon>
        <taxon>Thalassiosirophycidae</taxon>
        <taxon>Thalassiosirales</taxon>
        <taxon>Skeletonemataceae</taxon>
        <taxon>Skeletonema</taxon>
        <taxon>Skeletonema marinoi-dohrnii complex</taxon>
    </lineage>
</organism>
<name>A0AAD8YGQ5_9STRA</name>
<dbReference type="InterPro" id="IPR044861">
    <property type="entry name" value="IPNS-like_FE2OG_OXY"/>
</dbReference>
<proteinExistence type="predicted"/>
<dbReference type="InterPro" id="IPR050231">
    <property type="entry name" value="Iron_ascorbate_oxido_reductase"/>
</dbReference>
<protein>
    <recommendedName>
        <fullName evidence="2">Isopenicillin N synthase-like Fe(2+) 2OG dioxygenase domain-containing protein</fullName>
    </recommendedName>
</protein>
<gene>
    <name evidence="3" type="ORF">QTG54_002818</name>
</gene>
<evidence type="ECO:0000313" key="4">
    <source>
        <dbReference type="Proteomes" id="UP001224775"/>
    </source>
</evidence>
<dbReference type="AlphaFoldDB" id="A0AAD8YGQ5"/>
<dbReference type="Gene3D" id="2.60.120.330">
    <property type="entry name" value="B-lactam Antibiotic, Isopenicillin N Synthase, Chain"/>
    <property type="match status" value="1"/>
</dbReference>